<dbReference type="Proteomes" id="UP001299068">
    <property type="component" value="Unassembled WGS sequence"/>
</dbReference>
<evidence type="ECO:0000313" key="3">
    <source>
        <dbReference type="Proteomes" id="UP001299068"/>
    </source>
</evidence>
<proteinExistence type="predicted"/>
<protein>
    <submittedName>
        <fullName evidence="2">Uncharacterized protein</fullName>
    </submittedName>
</protein>
<organism evidence="2 3">
    <name type="scientific">Clostridium sardiniense</name>
    <name type="common">Clostridium absonum</name>
    <dbReference type="NCBI Taxonomy" id="29369"/>
    <lineage>
        <taxon>Bacteria</taxon>
        <taxon>Bacillati</taxon>
        <taxon>Bacillota</taxon>
        <taxon>Clostridia</taxon>
        <taxon>Eubacteriales</taxon>
        <taxon>Clostridiaceae</taxon>
        <taxon>Clostridium</taxon>
    </lineage>
</organism>
<keyword evidence="3" id="KW-1185">Reference proteome</keyword>
<feature type="chain" id="PRO_5047134155" evidence="1">
    <location>
        <begin position="17"/>
        <end position="275"/>
    </location>
</feature>
<dbReference type="RefSeq" id="WP_221861313.1">
    <property type="nucleotide sequence ID" value="NZ_JAIKTU010000008.1"/>
</dbReference>
<keyword evidence="1" id="KW-0732">Signal</keyword>
<feature type="signal peptide" evidence="1">
    <location>
        <begin position="1"/>
        <end position="16"/>
    </location>
</feature>
<reference evidence="2 3" key="1">
    <citation type="journal article" date="2021" name="Cell Host Microbe">
        <title>in vivo commensal control of Clostridioides difficile virulence.</title>
        <authorList>
            <person name="Girinathan B.P."/>
            <person name="Dibenedetto N."/>
            <person name="Worley J.N."/>
            <person name="Peltier J."/>
            <person name="Arrieta-Ortiz M.L."/>
            <person name="Rupa Christinal Immanuel S."/>
            <person name="Lavin R."/>
            <person name="Delaney M.L."/>
            <person name="Cummins C."/>
            <person name="Hoffmann M."/>
            <person name="Luo Y."/>
            <person name="Gonzalez-Escalona N."/>
            <person name="Allard M."/>
            <person name="Onderdonk A.B."/>
            <person name="Gerber G.K."/>
            <person name="Sonenshein A.L."/>
            <person name="Baliga N."/>
            <person name="Dupuy B."/>
            <person name="Bry L."/>
        </authorList>
    </citation>
    <scope>NUCLEOTIDE SEQUENCE [LARGE SCALE GENOMIC DNA]</scope>
    <source>
        <strain evidence="2 3">DSM 599</strain>
    </source>
</reference>
<dbReference type="EMBL" id="JAIKTU010000008">
    <property type="protein sequence ID" value="MBY0755995.1"/>
    <property type="molecule type" value="Genomic_DNA"/>
</dbReference>
<comment type="caution">
    <text evidence="2">The sequence shown here is derived from an EMBL/GenBank/DDBJ whole genome shotgun (WGS) entry which is preliminary data.</text>
</comment>
<sequence length="275" mass="31247">MKKRGIIILTATLAMAATLSLMIKDVTSSANATSQVHTSYGGGFGFGLVRDGEGESDLYSFSDEEFNSGKVNISIFYEGAGEREFTITPLLNGEPISVNFNNEGFRYEYNIDIRNGQNIVEIETDNIGDGVLSFIAKGDDTVFGIYGYSNYENIDMGIRKIKYDRLNDANSKFNYDIVGYRGEETEYSFKVKLDEERFKGDNYGYKVFIDNKLVKIDGKWGKIFKRNKDVLQDTFKFNLPKERGQYDLYIVRTINPISNVNPHEEIIFKSKIIVN</sequence>
<accession>A0ABS7KYV0</accession>
<evidence type="ECO:0000313" key="2">
    <source>
        <dbReference type="EMBL" id="MBY0755995.1"/>
    </source>
</evidence>
<name>A0ABS7KYV0_CLOSR</name>
<evidence type="ECO:0000256" key="1">
    <source>
        <dbReference type="SAM" id="SignalP"/>
    </source>
</evidence>
<gene>
    <name evidence="2" type="ORF">K5V21_11105</name>
</gene>